<dbReference type="InterPro" id="IPR053385">
    <property type="entry name" value="ABC_transport_permease"/>
</dbReference>
<dbReference type="InterPro" id="IPR050366">
    <property type="entry name" value="BP-dependent_transpt_permease"/>
</dbReference>
<dbReference type="AlphaFoldDB" id="A0A9D1JU93"/>
<evidence type="ECO:0000259" key="8">
    <source>
        <dbReference type="PROSITE" id="PS50928"/>
    </source>
</evidence>
<organism evidence="9 10">
    <name type="scientific">Candidatus Avoscillospira avistercoris</name>
    <dbReference type="NCBI Taxonomy" id="2840707"/>
    <lineage>
        <taxon>Bacteria</taxon>
        <taxon>Bacillati</taxon>
        <taxon>Bacillota</taxon>
        <taxon>Clostridia</taxon>
        <taxon>Eubacteriales</taxon>
        <taxon>Oscillospiraceae</taxon>
        <taxon>Oscillospiraceae incertae sedis</taxon>
        <taxon>Candidatus Avoscillospira</taxon>
    </lineage>
</organism>
<comment type="similarity">
    <text evidence="7">Belongs to the binding-protein-dependent transport system permease family.</text>
</comment>
<proteinExistence type="inferred from homology"/>
<feature type="transmembrane region" description="Helical" evidence="7">
    <location>
        <begin position="184"/>
        <end position="213"/>
    </location>
</feature>
<accession>A0A9D1JU93</accession>
<evidence type="ECO:0000313" key="10">
    <source>
        <dbReference type="Proteomes" id="UP000886741"/>
    </source>
</evidence>
<dbReference type="NCBIfam" id="NF045474">
    <property type="entry name" value="Opp2C"/>
    <property type="match status" value="1"/>
</dbReference>
<sequence length="276" mass="29193">MSTKLRVWLCAALALVVVLLALLSPWLTPYDPNAQDMAAALQPPSADHWLGTDSHGRDVLSRVIAGARTSVFSALILVAVSAVSGSVIGIACGWFGGWLDTLLLRLGDLFLAFPGMVLALAVAGLLGGGMGNAILAIALVSWPKYARLARSQTLTVRGAPYLTAARMAGNGPVRLMARHILPNIAGPLLVTASLDIGTMLMELAGLSFLNLGAQPPTAEWGSMMSKGRSLIQTAPWTILGPGVAIFLTVLIFNLLGDSLRDHLDPRRRARKKEQTT</sequence>
<dbReference type="PANTHER" id="PTHR43386:SF25">
    <property type="entry name" value="PEPTIDE ABC TRANSPORTER PERMEASE PROTEIN"/>
    <property type="match status" value="1"/>
</dbReference>
<dbReference type="GO" id="GO:0055085">
    <property type="term" value="P:transmembrane transport"/>
    <property type="evidence" value="ECO:0007669"/>
    <property type="project" value="InterPro"/>
</dbReference>
<keyword evidence="3" id="KW-1003">Cell membrane</keyword>
<gene>
    <name evidence="9" type="ORF">IAA83_09270</name>
</gene>
<evidence type="ECO:0000256" key="6">
    <source>
        <dbReference type="ARBA" id="ARBA00023136"/>
    </source>
</evidence>
<reference evidence="9" key="1">
    <citation type="submission" date="2020-10" db="EMBL/GenBank/DDBJ databases">
        <authorList>
            <person name="Gilroy R."/>
        </authorList>
    </citation>
    <scope>NUCLEOTIDE SEQUENCE</scope>
    <source>
        <strain evidence="9">ChiBcec16-1751</strain>
    </source>
</reference>
<dbReference type="CDD" id="cd06261">
    <property type="entry name" value="TM_PBP2"/>
    <property type="match status" value="1"/>
</dbReference>
<feature type="transmembrane region" description="Helical" evidence="7">
    <location>
        <begin position="71"/>
        <end position="96"/>
    </location>
</feature>
<comment type="caution">
    <text evidence="9">The sequence shown here is derived from an EMBL/GenBank/DDBJ whole genome shotgun (WGS) entry which is preliminary data.</text>
</comment>
<dbReference type="InterPro" id="IPR000515">
    <property type="entry name" value="MetI-like"/>
</dbReference>
<dbReference type="SUPFAM" id="SSF161098">
    <property type="entry name" value="MetI-like"/>
    <property type="match status" value="1"/>
</dbReference>
<evidence type="ECO:0000256" key="3">
    <source>
        <dbReference type="ARBA" id="ARBA00022475"/>
    </source>
</evidence>
<feature type="transmembrane region" description="Helical" evidence="7">
    <location>
        <begin position="116"/>
        <end position="142"/>
    </location>
</feature>
<feature type="transmembrane region" description="Helical" evidence="7">
    <location>
        <begin position="6"/>
        <end position="27"/>
    </location>
</feature>
<name>A0A9D1JU93_9FIRM</name>
<dbReference type="Pfam" id="PF12911">
    <property type="entry name" value="OppC_N"/>
    <property type="match status" value="1"/>
</dbReference>
<reference evidence="9" key="2">
    <citation type="journal article" date="2021" name="PeerJ">
        <title>Extensive microbial diversity within the chicken gut microbiome revealed by metagenomics and culture.</title>
        <authorList>
            <person name="Gilroy R."/>
            <person name="Ravi A."/>
            <person name="Getino M."/>
            <person name="Pursley I."/>
            <person name="Horton D.L."/>
            <person name="Alikhan N.F."/>
            <person name="Baker D."/>
            <person name="Gharbi K."/>
            <person name="Hall N."/>
            <person name="Watson M."/>
            <person name="Adriaenssens E.M."/>
            <person name="Foster-Nyarko E."/>
            <person name="Jarju S."/>
            <person name="Secka A."/>
            <person name="Antonio M."/>
            <person name="Oren A."/>
            <person name="Chaudhuri R.R."/>
            <person name="La Ragione R."/>
            <person name="Hildebrand F."/>
            <person name="Pallen M.J."/>
        </authorList>
    </citation>
    <scope>NUCLEOTIDE SEQUENCE</scope>
    <source>
        <strain evidence="9">ChiBcec16-1751</strain>
    </source>
</reference>
<evidence type="ECO:0000256" key="7">
    <source>
        <dbReference type="RuleBase" id="RU363032"/>
    </source>
</evidence>
<keyword evidence="5 7" id="KW-1133">Transmembrane helix</keyword>
<dbReference type="InterPro" id="IPR025966">
    <property type="entry name" value="OppC_N"/>
</dbReference>
<feature type="domain" description="ABC transmembrane type-1" evidence="8">
    <location>
        <begin position="71"/>
        <end position="256"/>
    </location>
</feature>
<keyword evidence="4 7" id="KW-0812">Transmembrane</keyword>
<keyword evidence="2 7" id="KW-0813">Transport</keyword>
<evidence type="ECO:0000256" key="1">
    <source>
        <dbReference type="ARBA" id="ARBA00004651"/>
    </source>
</evidence>
<dbReference type="PANTHER" id="PTHR43386">
    <property type="entry name" value="OLIGOPEPTIDE TRANSPORT SYSTEM PERMEASE PROTEIN APPC"/>
    <property type="match status" value="1"/>
</dbReference>
<protein>
    <submittedName>
        <fullName evidence="9">ABC transporter permease</fullName>
    </submittedName>
</protein>
<evidence type="ECO:0000256" key="5">
    <source>
        <dbReference type="ARBA" id="ARBA00022989"/>
    </source>
</evidence>
<dbReference type="Pfam" id="PF00528">
    <property type="entry name" value="BPD_transp_1"/>
    <property type="match status" value="1"/>
</dbReference>
<evidence type="ECO:0000313" key="9">
    <source>
        <dbReference type="EMBL" id="HIS65543.1"/>
    </source>
</evidence>
<dbReference type="InterPro" id="IPR035906">
    <property type="entry name" value="MetI-like_sf"/>
</dbReference>
<evidence type="ECO:0000256" key="2">
    <source>
        <dbReference type="ARBA" id="ARBA00022448"/>
    </source>
</evidence>
<dbReference type="EMBL" id="DVJJ01000143">
    <property type="protein sequence ID" value="HIS65543.1"/>
    <property type="molecule type" value="Genomic_DNA"/>
</dbReference>
<dbReference type="Gene3D" id="1.10.3720.10">
    <property type="entry name" value="MetI-like"/>
    <property type="match status" value="1"/>
</dbReference>
<evidence type="ECO:0000256" key="4">
    <source>
        <dbReference type="ARBA" id="ARBA00022692"/>
    </source>
</evidence>
<dbReference type="PROSITE" id="PS50928">
    <property type="entry name" value="ABC_TM1"/>
    <property type="match status" value="1"/>
</dbReference>
<feature type="transmembrane region" description="Helical" evidence="7">
    <location>
        <begin position="233"/>
        <end position="256"/>
    </location>
</feature>
<dbReference type="Proteomes" id="UP000886741">
    <property type="component" value="Unassembled WGS sequence"/>
</dbReference>
<dbReference type="GO" id="GO:0005886">
    <property type="term" value="C:plasma membrane"/>
    <property type="evidence" value="ECO:0007669"/>
    <property type="project" value="UniProtKB-SubCell"/>
</dbReference>
<comment type="subcellular location">
    <subcellularLocation>
        <location evidence="1 7">Cell membrane</location>
        <topology evidence="1 7">Multi-pass membrane protein</topology>
    </subcellularLocation>
</comment>
<keyword evidence="6 7" id="KW-0472">Membrane</keyword>